<evidence type="ECO:0000256" key="1">
    <source>
        <dbReference type="SAM" id="Phobius"/>
    </source>
</evidence>
<dbReference type="KEGG" id="alka:J0B03_07480"/>
<dbReference type="Proteomes" id="UP000663499">
    <property type="component" value="Chromosome"/>
</dbReference>
<feature type="transmembrane region" description="Helical" evidence="1">
    <location>
        <begin position="139"/>
        <end position="160"/>
    </location>
</feature>
<gene>
    <name evidence="2" type="ORF">J0B03_07480</name>
</gene>
<proteinExistence type="predicted"/>
<reference evidence="2" key="1">
    <citation type="submission" date="2021-03" db="EMBL/GenBank/DDBJ databases">
        <title>Alkalibacter marinus sp. nov., isolated from tidal flat sediment.</title>
        <authorList>
            <person name="Namirimu T."/>
            <person name="Yang J.-A."/>
            <person name="Yang S.-H."/>
            <person name="Kim Y.-J."/>
            <person name="Kwon K.K."/>
        </authorList>
    </citation>
    <scope>NUCLEOTIDE SEQUENCE</scope>
    <source>
        <strain evidence="2">ES005</strain>
    </source>
</reference>
<feature type="transmembrane region" description="Helical" evidence="1">
    <location>
        <begin position="112"/>
        <end position="133"/>
    </location>
</feature>
<dbReference type="Pfam" id="PF11193">
    <property type="entry name" value="DUF2812"/>
    <property type="match status" value="1"/>
</dbReference>
<organism evidence="2 3">
    <name type="scientific">Alkalibacter rhizosphaerae</name>
    <dbReference type="NCBI Taxonomy" id="2815577"/>
    <lineage>
        <taxon>Bacteria</taxon>
        <taxon>Bacillati</taxon>
        <taxon>Bacillota</taxon>
        <taxon>Clostridia</taxon>
        <taxon>Eubacteriales</taxon>
        <taxon>Eubacteriaceae</taxon>
        <taxon>Alkalibacter</taxon>
    </lineage>
</organism>
<keyword evidence="1" id="KW-1133">Transmembrane helix</keyword>
<dbReference type="RefSeq" id="WP_207299017.1">
    <property type="nucleotide sequence ID" value="NZ_CP071444.1"/>
</dbReference>
<evidence type="ECO:0000313" key="3">
    <source>
        <dbReference type="Proteomes" id="UP000663499"/>
    </source>
</evidence>
<keyword evidence="1" id="KW-0472">Membrane</keyword>
<dbReference type="EMBL" id="CP071444">
    <property type="protein sequence ID" value="QSX07675.1"/>
    <property type="molecule type" value="Genomic_DNA"/>
</dbReference>
<accession>A0A975AHN5</accession>
<dbReference type="AlphaFoldDB" id="A0A975AHN5"/>
<sequence>MRAFRLYWDKDKEEAWLNEMVEQGWAMKSFFLGQYTFERCKPGEYTYRIDLLDGLVSTKSSMEYIRFLEETGVEYVSGWARWAYFRKPVSEGAFELYTDLDSQINLYKKIRLMMGVVAAFELYVGISQMSTLSRLGLGFPIYILPGLLIGLGIIIGFAALKAHLRVTVLTKQKDLFY</sequence>
<keyword evidence="3" id="KW-1185">Reference proteome</keyword>
<name>A0A975AHN5_9FIRM</name>
<protein>
    <submittedName>
        <fullName evidence="2">DUF2812 domain-containing protein</fullName>
    </submittedName>
</protein>
<evidence type="ECO:0000313" key="2">
    <source>
        <dbReference type="EMBL" id="QSX07675.1"/>
    </source>
</evidence>
<dbReference type="InterPro" id="IPR021359">
    <property type="entry name" value="DUF2812"/>
</dbReference>
<keyword evidence="1" id="KW-0812">Transmembrane</keyword>